<reference evidence="6 7" key="1">
    <citation type="journal article" date="2019" name="Nat. Microbiol.">
        <title>Mediterranean grassland soil C-N compound turnover is dependent on rainfall and depth, and is mediated by genomically divergent microorganisms.</title>
        <authorList>
            <person name="Diamond S."/>
            <person name="Andeer P.F."/>
            <person name="Li Z."/>
            <person name="Crits-Christoph A."/>
            <person name="Burstein D."/>
            <person name="Anantharaman K."/>
            <person name="Lane K.R."/>
            <person name="Thomas B.C."/>
            <person name="Pan C."/>
            <person name="Northen T.R."/>
            <person name="Banfield J.F."/>
        </authorList>
    </citation>
    <scope>NUCLEOTIDE SEQUENCE [LARGE SCALE GENOMIC DNA]</scope>
    <source>
        <strain evidence="6">WS_11</strain>
    </source>
</reference>
<feature type="compositionally biased region" description="Basic and acidic residues" evidence="4">
    <location>
        <begin position="45"/>
        <end position="66"/>
    </location>
</feature>
<keyword evidence="1 3" id="KW-0479">Metal-binding</keyword>
<evidence type="ECO:0000313" key="7">
    <source>
        <dbReference type="Proteomes" id="UP000319771"/>
    </source>
</evidence>
<dbReference type="InterPro" id="IPR001131">
    <property type="entry name" value="Peptidase_M24B_aminopep-P_CS"/>
</dbReference>
<evidence type="ECO:0000256" key="3">
    <source>
        <dbReference type="RuleBase" id="RU000590"/>
    </source>
</evidence>
<keyword evidence="2" id="KW-0378">Hydrolase</keyword>
<accession>A0A538U7P0</accession>
<comment type="similarity">
    <text evidence="3">Belongs to the peptidase M24B family.</text>
</comment>
<feature type="compositionally biased region" description="Basic and acidic residues" evidence="4">
    <location>
        <begin position="1"/>
        <end position="12"/>
    </location>
</feature>
<evidence type="ECO:0000256" key="4">
    <source>
        <dbReference type="SAM" id="MobiDB-lite"/>
    </source>
</evidence>
<organism evidence="6 7">
    <name type="scientific">Eiseniibacteriota bacterium</name>
    <dbReference type="NCBI Taxonomy" id="2212470"/>
    <lineage>
        <taxon>Bacteria</taxon>
        <taxon>Candidatus Eiseniibacteriota</taxon>
    </lineage>
</organism>
<feature type="compositionally biased region" description="Low complexity" evidence="4">
    <location>
        <begin position="27"/>
        <end position="42"/>
    </location>
</feature>
<dbReference type="PANTHER" id="PTHR46112:SF2">
    <property type="entry name" value="XAA-PRO AMINOPEPTIDASE P-RELATED"/>
    <property type="match status" value="1"/>
</dbReference>
<dbReference type="GO" id="GO:0016787">
    <property type="term" value="F:hydrolase activity"/>
    <property type="evidence" value="ECO:0007669"/>
    <property type="project" value="UniProtKB-KW"/>
</dbReference>
<dbReference type="PROSITE" id="PS00491">
    <property type="entry name" value="PROLINE_PEPTIDASE"/>
    <property type="match status" value="1"/>
</dbReference>
<feature type="compositionally biased region" description="Low complexity" evidence="4">
    <location>
        <begin position="135"/>
        <end position="153"/>
    </location>
</feature>
<dbReference type="InterPro" id="IPR050659">
    <property type="entry name" value="Peptidase_M24B"/>
</dbReference>
<evidence type="ECO:0000256" key="1">
    <source>
        <dbReference type="ARBA" id="ARBA00022723"/>
    </source>
</evidence>
<comment type="caution">
    <text evidence="6">The sequence shown here is derived from an EMBL/GenBank/DDBJ whole genome shotgun (WGS) entry which is preliminary data.</text>
</comment>
<proteinExistence type="inferred from homology"/>
<evidence type="ECO:0000259" key="5">
    <source>
        <dbReference type="Pfam" id="PF00557"/>
    </source>
</evidence>
<dbReference type="PANTHER" id="PTHR46112">
    <property type="entry name" value="AMINOPEPTIDASE"/>
    <property type="match status" value="1"/>
</dbReference>
<dbReference type="GO" id="GO:0046872">
    <property type="term" value="F:metal ion binding"/>
    <property type="evidence" value="ECO:0007669"/>
    <property type="project" value="UniProtKB-KW"/>
</dbReference>
<dbReference type="SUPFAM" id="SSF55920">
    <property type="entry name" value="Creatinase/aminopeptidase"/>
    <property type="match status" value="1"/>
</dbReference>
<protein>
    <submittedName>
        <fullName evidence="6">M24 family metallopeptidase</fullName>
    </submittedName>
</protein>
<dbReference type="EMBL" id="VBPB01000131">
    <property type="protein sequence ID" value="TMQ71915.1"/>
    <property type="molecule type" value="Genomic_DNA"/>
</dbReference>
<dbReference type="Pfam" id="PF00557">
    <property type="entry name" value="Peptidase_M24"/>
    <property type="match status" value="1"/>
</dbReference>
<dbReference type="Proteomes" id="UP000319771">
    <property type="component" value="Unassembled WGS sequence"/>
</dbReference>
<sequence length="573" mass="61453">QRRLALDRDRVLPAHRAQQRQRDAAHRPQCQQGEGAVVGEQGPEPAERPGEQGRIHAADDQGEQHRHGGRGPAGAGGCRGHGAGHYNPLPPHGDPRVGPRIVAPGSPPPGEANAPSPAAPRPTRPLGPKSGRRGGASAAALHASPARADALASTPGTARRTATREEDSVRQDIDRLMRERGLAGMVVFAYDRYNTAFYYATGQRIHYGMYVRAADGRAHLIHDAMERDQAAQVGCECSSFAQHQLNDLIEREGRPARAFGVLMADTCASLGIAGPVAFFGDLGAGFAYDMLERALAENPALKVDRGHPDVLTLARMTKSADEVEVLRRTSQGAVAAIERLREHLGQLKRDGDHFRNGNGPVTLGGLRHLLHEEFLAHGLEGGETIVSQGRDAGVPHNRGNDADLLRAGAPLLVDIFPGEAGGGYFSDLTRTFCMGPAPAPLQRLFADVHDAFRLAMDRLKVGDACRDSQERVCELFEQRGHATPRTDATAQEGYVHGLGHGVGLAVHEAPRLGGPPSNTQPLVPGMVITVEPGLYYPSQELGVRIEDLVLVREDGTFENLTPARYDLEVRPGA</sequence>
<dbReference type="AlphaFoldDB" id="A0A538U7P0"/>
<evidence type="ECO:0000313" key="6">
    <source>
        <dbReference type="EMBL" id="TMQ71915.1"/>
    </source>
</evidence>
<feature type="compositionally biased region" description="Gly residues" evidence="4">
    <location>
        <begin position="70"/>
        <end position="83"/>
    </location>
</feature>
<feature type="non-terminal residue" evidence="6">
    <location>
        <position position="1"/>
    </location>
</feature>
<dbReference type="Gene3D" id="3.90.230.10">
    <property type="entry name" value="Creatinase/methionine aminopeptidase superfamily"/>
    <property type="match status" value="1"/>
</dbReference>
<feature type="region of interest" description="Disordered" evidence="4">
    <location>
        <begin position="1"/>
        <end position="167"/>
    </location>
</feature>
<evidence type="ECO:0000256" key="2">
    <source>
        <dbReference type="ARBA" id="ARBA00022801"/>
    </source>
</evidence>
<dbReference type="InterPro" id="IPR000994">
    <property type="entry name" value="Pept_M24"/>
</dbReference>
<gene>
    <name evidence="6" type="ORF">E6K81_08860</name>
</gene>
<name>A0A538U7P0_UNCEI</name>
<dbReference type="InterPro" id="IPR036005">
    <property type="entry name" value="Creatinase/aminopeptidase-like"/>
</dbReference>
<feature type="domain" description="Peptidase M24" evidence="5">
    <location>
        <begin position="327"/>
        <end position="553"/>
    </location>
</feature>